<dbReference type="Proteomes" id="UP000603434">
    <property type="component" value="Unassembled WGS sequence"/>
</dbReference>
<sequence>MKKWLFFVMAVAVVSVLFAGPLYSADETDEQVKYKFVNVDEKARFQLFNAEYNSAMIQTSQTTKFNEKKLFKIDTKTGETWMLIDVFKEGRDIKYWKKIKETPDN</sequence>
<dbReference type="EMBL" id="JACNJH010000171">
    <property type="protein sequence ID" value="MBC8362135.1"/>
    <property type="molecule type" value="Genomic_DNA"/>
</dbReference>
<feature type="signal peptide" evidence="1">
    <location>
        <begin position="1"/>
        <end position="19"/>
    </location>
</feature>
<evidence type="ECO:0000313" key="2">
    <source>
        <dbReference type="EMBL" id="MBC8362135.1"/>
    </source>
</evidence>
<comment type="caution">
    <text evidence="2">The sequence shown here is derived from an EMBL/GenBank/DDBJ whole genome shotgun (WGS) entry which is preliminary data.</text>
</comment>
<organism evidence="2 3">
    <name type="scientific">Candidatus Desulfatibia profunda</name>
    <dbReference type="NCBI Taxonomy" id="2841695"/>
    <lineage>
        <taxon>Bacteria</taxon>
        <taxon>Pseudomonadati</taxon>
        <taxon>Thermodesulfobacteriota</taxon>
        <taxon>Desulfobacteria</taxon>
        <taxon>Desulfobacterales</taxon>
        <taxon>Desulfobacterales incertae sedis</taxon>
        <taxon>Candidatus Desulfatibia</taxon>
    </lineage>
</organism>
<accession>A0A8J6THQ6</accession>
<dbReference type="AlphaFoldDB" id="A0A8J6THQ6"/>
<feature type="chain" id="PRO_5035209582" evidence="1">
    <location>
        <begin position="20"/>
        <end position="105"/>
    </location>
</feature>
<reference evidence="2 3" key="1">
    <citation type="submission" date="2020-08" db="EMBL/GenBank/DDBJ databases">
        <title>Bridging the membrane lipid divide: bacteria of the FCB group superphylum have the potential to synthesize archaeal ether lipids.</title>
        <authorList>
            <person name="Villanueva L."/>
            <person name="Von Meijenfeldt F.A.B."/>
            <person name="Westbye A.B."/>
            <person name="Yadav S."/>
            <person name="Hopmans E.C."/>
            <person name="Dutilh B.E."/>
            <person name="Sinninghe Damste J.S."/>
        </authorList>
    </citation>
    <scope>NUCLEOTIDE SEQUENCE [LARGE SCALE GENOMIC DNA]</scope>
    <source>
        <strain evidence="2">NIOZ-UU30</strain>
    </source>
</reference>
<protein>
    <submittedName>
        <fullName evidence="2">Uncharacterized protein</fullName>
    </submittedName>
</protein>
<keyword evidence="1" id="KW-0732">Signal</keyword>
<proteinExistence type="predicted"/>
<name>A0A8J6THQ6_9BACT</name>
<evidence type="ECO:0000313" key="3">
    <source>
        <dbReference type="Proteomes" id="UP000603434"/>
    </source>
</evidence>
<evidence type="ECO:0000256" key="1">
    <source>
        <dbReference type="SAM" id="SignalP"/>
    </source>
</evidence>
<gene>
    <name evidence="2" type="ORF">H8E23_12140</name>
</gene>